<dbReference type="Proteomes" id="UP001283361">
    <property type="component" value="Unassembled WGS sequence"/>
</dbReference>
<proteinExistence type="predicted"/>
<reference evidence="2" key="1">
    <citation type="journal article" date="2023" name="G3 (Bethesda)">
        <title>A reference genome for the long-term kleptoplast-retaining sea slug Elysia crispata morphotype clarki.</title>
        <authorList>
            <person name="Eastman K.E."/>
            <person name="Pendleton A.L."/>
            <person name="Shaikh M.A."/>
            <person name="Suttiyut T."/>
            <person name="Ogas R."/>
            <person name="Tomko P."/>
            <person name="Gavelis G."/>
            <person name="Widhalm J.R."/>
            <person name="Wisecaver J.H."/>
        </authorList>
    </citation>
    <scope>NUCLEOTIDE SEQUENCE</scope>
    <source>
        <strain evidence="2">ECLA1</strain>
    </source>
</reference>
<accession>A0AAE1DQ63</accession>
<evidence type="ECO:0000256" key="1">
    <source>
        <dbReference type="SAM" id="MobiDB-lite"/>
    </source>
</evidence>
<evidence type="ECO:0000313" key="2">
    <source>
        <dbReference type="EMBL" id="KAK3778622.1"/>
    </source>
</evidence>
<evidence type="ECO:0000313" key="3">
    <source>
        <dbReference type="Proteomes" id="UP001283361"/>
    </source>
</evidence>
<dbReference type="AlphaFoldDB" id="A0AAE1DQ63"/>
<organism evidence="2 3">
    <name type="scientific">Elysia crispata</name>
    <name type="common">lettuce slug</name>
    <dbReference type="NCBI Taxonomy" id="231223"/>
    <lineage>
        <taxon>Eukaryota</taxon>
        <taxon>Metazoa</taxon>
        <taxon>Spiralia</taxon>
        <taxon>Lophotrochozoa</taxon>
        <taxon>Mollusca</taxon>
        <taxon>Gastropoda</taxon>
        <taxon>Heterobranchia</taxon>
        <taxon>Euthyneura</taxon>
        <taxon>Panpulmonata</taxon>
        <taxon>Sacoglossa</taxon>
        <taxon>Placobranchoidea</taxon>
        <taxon>Plakobranchidae</taxon>
        <taxon>Elysia</taxon>
    </lineage>
</organism>
<name>A0AAE1DQ63_9GAST</name>
<gene>
    <name evidence="2" type="ORF">RRG08_010919</name>
</gene>
<sequence>MLDEKCGSEFAGDKESNYRSVSPRGDLHHADQAGSDTEPDRDGGACSVHHLDRLGGVQIFHKSRLRQLATVTGTLYRFHREPWQMEGRLRAGHRAPHGLGGRQSTNQIFGNFSFCIIRHTFNSFPVITERLVLPHTTENQTVRSSKVCGWSDRVEPASPSADSGSILILLPVEAGLVLVASRRRSL</sequence>
<feature type="compositionally biased region" description="Basic and acidic residues" evidence="1">
    <location>
        <begin position="1"/>
        <end position="17"/>
    </location>
</feature>
<keyword evidence="3" id="KW-1185">Reference proteome</keyword>
<dbReference type="EMBL" id="JAWDGP010002904">
    <property type="protein sequence ID" value="KAK3778622.1"/>
    <property type="molecule type" value="Genomic_DNA"/>
</dbReference>
<comment type="caution">
    <text evidence="2">The sequence shown here is derived from an EMBL/GenBank/DDBJ whole genome shotgun (WGS) entry which is preliminary data.</text>
</comment>
<protein>
    <submittedName>
        <fullName evidence="2">Uncharacterized protein</fullName>
    </submittedName>
</protein>
<feature type="region of interest" description="Disordered" evidence="1">
    <location>
        <begin position="1"/>
        <end position="45"/>
    </location>
</feature>